<keyword evidence="1" id="KW-0646">Protease inhibitor</keyword>
<dbReference type="InterPro" id="IPR036331">
    <property type="entry name" value="Chagasin-like_sf"/>
</dbReference>
<name>A0ABP7AJP0_9ACTN</name>
<gene>
    <name evidence="5" type="ORF">GCM10022236_40560</name>
</gene>
<evidence type="ECO:0000256" key="1">
    <source>
        <dbReference type="ARBA" id="ARBA00022690"/>
    </source>
</evidence>
<dbReference type="EMBL" id="BAABAB010000033">
    <property type="protein sequence ID" value="GAA3633820.1"/>
    <property type="molecule type" value="Genomic_DNA"/>
</dbReference>
<proteinExistence type="predicted"/>
<evidence type="ECO:0000313" key="6">
    <source>
        <dbReference type="Proteomes" id="UP001501490"/>
    </source>
</evidence>
<evidence type="ECO:0000259" key="4">
    <source>
        <dbReference type="Pfam" id="PF09394"/>
    </source>
</evidence>
<dbReference type="RefSeq" id="WP_344808006.1">
    <property type="nucleotide sequence ID" value="NZ_BAABAB010000033.1"/>
</dbReference>
<organism evidence="5 6">
    <name type="scientific">Microlunatus ginsengisoli</name>
    <dbReference type="NCBI Taxonomy" id="363863"/>
    <lineage>
        <taxon>Bacteria</taxon>
        <taxon>Bacillati</taxon>
        <taxon>Actinomycetota</taxon>
        <taxon>Actinomycetes</taxon>
        <taxon>Propionibacteriales</taxon>
        <taxon>Propionibacteriaceae</taxon>
        <taxon>Microlunatus</taxon>
    </lineage>
</organism>
<evidence type="ECO:0000313" key="5">
    <source>
        <dbReference type="EMBL" id="GAA3633820.1"/>
    </source>
</evidence>
<dbReference type="InterPro" id="IPR018990">
    <property type="entry name" value="Prot_inh_I42_chagasin"/>
</dbReference>
<feature type="region of interest" description="Disordered" evidence="3">
    <location>
        <begin position="72"/>
        <end position="108"/>
    </location>
</feature>
<dbReference type="Gene3D" id="2.60.40.2020">
    <property type="match status" value="1"/>
</dbReference>
<dbReference type="Proteomes" id="UP001501490">
    <property type="component" value="Unassembled WGS sequence"/>
</dbReference>
<dbReference type="SUPFAM" id="SSF141066">
    <property type="entry name" value="ICP-like"/>
    <property type="match status" value="1"/>
</dbReference>
<accession>A0ABP7AJP0</accession>
<dbReference type="Pfam" id="PF09394">
    <property type="entry name" value="Inhibitor_I42"/>
    <property type="match status" value="1"/>
</dbReference>
<keyword evidence="2" id="KW-0789">Thiol protease inhibitor</keyword>
<sequence length="108" mass="11551">MSAEGELPDALRLSVGERHEVAMPGLGTAGYRWDEELTGDAGAVAVEWQRGMSAEEARGRPVGSSAPERIALTATAPGHVTVRLSQRRPWESGPPRAEHTIEIDVTPP</sequence>
<feature type="domain" description="Proteinase inhibitor I42 chagasin" evidence="4">
    <location>
        <begin position="13"/>
        <end position="105"/>
    </location>
</feature>
<reference evidence="6" key="1">
    <citation type="journal article" date="2019" name="Int. J. Syst. Evol. Microbiol.">
        <title>The Global Catalogue of Microorganisms (GCM) 10K type strain sequencing project: providing services to taxonomists for standard genome sequencing and annotation.</title>
        <authorList>
            <consortium name="The Broad Institute Genomics Platform"/>
            <consortium name="The Broad Institute Genome Sequencing Center for Infectious Disease"/>
            <person name="Wu L."/>
            <person name="Ma J."/>
        </authorList>
    </citation>
    <scope>NUCLEOTIDE SEQUENCE [LARGE SCALE GENOMIC DNA]</scope>
    <source>
        <strain evidence="6">JCM 16929</strain>
    </source>
</reference>
<evidence type="ECO:0000256" key="3">
    <source>
        <dbReference type="SAM" id="MobiDB-lite"/>
    </source>
</evidence>
<evidence type="ECO:0000256" key="2">
    <source>
        <dbReference type="ARBA" id="ARBA00022704"/>
    </source>
</evidence>
<comment type="caution">
    <text evidence="5">The sequence shown here is derived from an EMBL/GenBank/DDBJ whole genome shotgun (WGS) entry which is preliminary data.</text>
</comment>
<protein>
    <recommendedName>
        <fullName evidence="4">Proteinase inhibitor I42 chagasin domain-containing protein</fullName>
    </recommendedName>
</protein>
<keyword evidence="6" id="KW-1185">Reference proteome</keyword>